<dbReference type="GO" id="GO:0005254">
    <property type="term" value="F:chloride channel activity"/>
    <property type="evidence" value="ECO:0007669"/>
    <property type="project" value="UniProtKB-KW"/>
</dbReference>
<feature type="transmembrane region" description="Helical" evidence="10">
    <location>
        <begin position="367"/>
        <end position="394"/>
    </location>
</feature>
<feature type="transmembrane region" description="Helical" evidence="10">
    <location>
        <begin position="205"/>
        <end position="229"/>
    </location>
</feature>
<dbReference type="PANTHER" id="PTHR43427:SF6">
    <property type="entry name" value="CHLORIDE CHANNEL PROTEIN CLC-E"/>
    <property type="match status" value="1"/>
</dbReference>
<evidence type="ECO:0000256" key="6">
    <source>
        <dbReference type="ARBA" id="ARBA00023136"/>
    </source>
</evidence>
<keyword evidence="5" id="KW-0406">Ion transport</keyword>
<proteinExistence type="predicted"/>
<evidence type="ECO:0000256" key="1">
    <source>
        <dbReference type="ARBA" id="ARBA00004141"/>
    </source>
</evidence>
<feature type="transmembrane region" description="Helical" evidence="10">
    <location>
        <begin position="280"/>
        <end position="302"/>
    </location>
</feature>
<gene>
    <name evidence="11" type="primary">yadQ</name>
    <name evidence="11" type="ORF">GCM10010995_01900</name>
</gene>
<evidence type="ECO:0000256" key="4">
    <source>
        <dbReference type="ARBA" id="ARBA00022989"/>
    </source>
</evidence>
<accession>A0A8J3E6A6</accession>
<dbReference type="InterPro" id="IPR001807">
    <property type="entry name" value="ClC"/>
</dbReference>
<dbReference type="CDD" id="cd01034">
    <property type="entry name" value="EriC_like"/>
    <property type="match status" value="1"/>
</dbReference>
<protein>
    <submittedName>
        <fullName evidence="11">Chloride channel protein</fullName>
    </submittedName>
</protein>
<keyword evidence="12" id="KW-1185">Reference proteome</keyword>
<evidence type="ECO:0000256" key="7">
    <source>
        <dbReference type="ARBA" id="ARBA00023173"/>
    </source>
</evidence>
<dbReference type="Pfam" id="PF00654">
    <property type="entry name" value="Voltage_CLC"/>
    <property type="match status" value="1"/>
</dbReference>
<dbReference type="Proteomes" id="UP000636949">
    <property type="component" value="Unassembled WGS sequence"/>
</dbReference>
<feature type="transmembrane region" description="Helical" evidence="10">
    <location>
        <begin position="66"/>
        <end position="84"/>
    </location>
</feature>
<dbReference type="InterPro" id="IPR050368">
    <property type="entry name" value="ClC-type_chloride_channel"/>
</dbReference>
<evidence type="ECO:0000256" key="10">
    <source>
        <dbReference type="SAM" id="Phobius"/>
    </source>
</evidence>
<name>A0A8J3E6A6_9GAMM</name>
<evidence type="ECO:0000313" key="11">
    <source>
        <dbReference type="EMBL" id="GGF88264.1"/>
    </source>
</evidence>
<organism evidence="11 12">
    <name type="scientific">Cysteiniphilum litorale</name>
    <dbReference type="NCBI Taxonomy" id="2056700"/>
    <lineage>
        <taxon>Bacteria</taxon>
        <taxon>Pseudomonadati</taxon>
        <taxon>Pseudomonadota</taxon>
        <taxon>Gammaproteobacteria</taxon>
        <taxon>Thiotrichales</taxon>
        <taxon>Fastidiosibacteraceae</taxon>
        <taxon>Cysteiniphilum</taxon>
    </lineage>
</organism>
<keyword evidence="2" id="KW-0813">Transport</keyword>
<dbReference type="EMBL" id="BMJS01000001">
    <property type="protein sequence ID" value="GGF88264.1"/>
    <property type="molecule type" value="Genomic_DNA"/>
</dbReference>
<feature type="transmembrane region" description="Helical" evidence="10">
    <location>
        <begin position="31"/>
        <end position="50"/>
    </location>
</feature>
<evidence type="ECO:0000256" key="9">
    <source>
        <dbReference type="ARBA" id="ARBA00023303"/>
    </source>
</evidence>
<evidence type="ECO:0000313" key="12">
    <source>
        <dbReference type="Proteomes" id="UP000636949"/>
    </source>
</evidence>
<reference evidence="11" key="1">
    <citation type="journal article" date="2014" name="Int. J. Syst. Evol. Microbiol.">
        <title>Complete genome sequence of Corynebacterium casei LMG S-19264T (=DSM 44701T), isolated from a smear-ripened cheese.</title>
        <authorList>
            <consortium name="US DOE Joint Genome Institute (JGI-PGF)"/>
            <person name="Walter F."/>
            <person name="Albersmeier A."/>
            <person name="Kalinowski J."/>
            <person name="Ruckert C."/>
        </authorList>
    </citation>
    <scope>NUCLEOTIDE SEQUENCE</scope>
    <source>
        <strain evidence="11">CGMCC 1.15758</strain>
    </source>
</reference>
<dbReference type="OrthoDB" id="9767361at2"/>
<dbReference type="GO" id="GO:0034707">
    <property type="term" value="C:chloride channel complex"/>
    <property type="evidence" value="ECO:0007669"/>
    <property type="project" value="UniProtKB-KW"/>
</dbReference>
<comment type="caution">
    <text evidence="11">The sequence shown here is derived from an EMBL/GenBank/DDBJ whole genome shotgun (WGS) entry which is preliminary data.</text>
</comment>
<dbReference type="Gene3D" id="1.10.3080.10">
    <property type="entry name" value="Clc chloride channel"/>
    <property type="match status" value="1"/>
</dbReference>
<keyword evidence="7" id="KW-0869">Chloride channel</keyword>
<feature type="transmembrane region" description="Helical" evidence="10">
    <location>
        <begin position="322"/>
        <end position="346"/>
    </location>
</feature>
<feature type="transmembrane region" description="Helical" evidence="10">
    <location>
        <begin position="169"/>
        <end position="193"/>
    </location>
</feature>
<feature type="transmembrane region" description="Helical" evidence="10">
    <location>
        <begin position="241"/>
        <end position="260"/>
    </location>
</feature>
<dbReference type="RefSeq" id="WP_117001206.1">
    <property type="nucleotide sequence ID" value="NZ_BMJS01000001.1"/>
</dbReference>
<dbReference type="InterPro" id="IPR014743">
    <property type="entry name" value="Cl-channel_core"/>
</dbReference>
<feature type="transmembrane region" description="Helical" evidence="10">
    <location>
        <begin position="406"/>
        <end position="424"/>
    </location>
</feature>
<keyword evidence="8" id="KW-0868">Chloride</keyword>
<evidence type="ECO:0000256" key="8">
    <source>
        <dbReference type="ARBA" id="ARBA00023214"/>
    </source>
</evidence>
<keyword evidence="3 10" id="KW-0812">Transmembrane</keyword>
<dbReference type="AlphaFoldDB" id="A0A8J3E6A6"/>
<keyword evidence="9" id="KW-0407">Ion channel</keyword>
<evidence type="ECO:0000256" key="2">
    <source>
        <dbReference type="ARBA" id="ARBA00022448"/>
    </source>
</evidence>
<keyword evidence="6 10" id="KW-0472">Membrane</keyword>
<evidence type="ECO:0000256" key="5">
    <source>
        <dbReference type="ARBA" id="ARBA00023065"/>
    </source>
</evidence>
<keyword evidence="4 10" id="KW-1133">Transmembrane helix</keyword>
<dbReference type="PRINTS" id="PR00762">
    <property type="entry name" value="CLCHANNEL"/>
</dbReference>
<dbReference type="SUPFAM" id="SSF81340">
    <property type="entry name" value="Clc chloride channel"/>
    <property type="match status" value="1"/>
</dbReference>
<evidence type="ECO:0000256" key="3">
    <source>
        <dbReference type="ARBA" id="ARBA00022692"/>
    </source>
</evidence>
<sequence>MKYFDLKALKKDKIFTESRKLMSLSLWRRRLIFWGGAILVGLICVLFAYLCDNLNDSFNELSQDHPYWPLFIMPIGFMVIIYLLKTYFDGAEGSGIPQVMTALKVKNMQRRSKLVSMRIALGKFLLTALGFLSGASIGREGPTIQLSASVMHFLGRLEKFNREDTEKGLLLAGGAAGIAAAFNAPLAGVVFAIEELSGSFDKGITGTMITTVVLCGFVSLEIMGNYAYFGASSATLDILGGGWIVLIIVAVVCGFLGGLFSRMLLFVSAAVVGIVRKHPVLFAGSIGFVIAVIGVCTSGIIYGSGKETAVALLNGHDVHVSIFFGLWKMIATLLSFVSGIPGGIFAPSLSAGAGFGHMMSGFFDPKYASAIVLIGTVAYFSGVVQSPITCFIIVSEMTQNVSSGMLLPIMLAALLGTASSRVICKEPIYHVLSLRYLDKLREEK</sequence>
<dbReference type="PANTHER" id="PTHR43427">
    <property type="entry name" value="CHLORIDE CHANNEL PROTEIN CLC-E"/>
    <property type="match status" value="1"/>
</dbReference>
<reference evidence="11" key="2">
    <citation type="submission" date="2020-09" db="EMBL/GenBank/DDBJ databases">
        <authorList>
            <person name="Sun Q."/>
            <person name="Zhou Y."/>
        </authorList>
    </citation>
    <scope>NUCLEOTIDE SEQUENCE</scope>
    <source>
        <strain evidence="11">CGMCC 1.15758</strain>
    </source>
</reference>
<comment type="subcellular location">
    <subcellularLocation>
        <location evidence="1">Membrane</location>
        <topology evidence="1">Multi-pass membrane protein</topology>
    </subcellularLocation>
</comment>